<keyword evidence="6" id="KW-1185">Reference proteome</keyword>
<dbReference type="InterPro" id="IPR002577">
    <property type="entry name" value="HTH_HxlR"/>
</dbReference>
<dbReference type="EMBL" id="WVHS01000004">
    <property type="protein sequence ID" value="MXV17253.1"/>
    <property type="molecule type" value="Genomic_DNA"/>
</dbReference>
<dbReference type="Proteomes" id="UP000451233">
    <property type="component" value="Unassembled WGS sequence"/>
</dbReference>
<dbReference type="AlphaFoldDB" id="A0A7K1Y1V8"/>
<keyword evidence="1" id="KW-0805">Transcription regulation</keyword>
<keyword evidence="3" id="KW-0804">Transcription</keyword>
<dbReference type="PANTHER" id="PTHR33204:SF18">
    <property type="entry name" value="TRANSCRIPTIONAL REGULATORY PROTEIN"/>
    <property type="match status" value="1"/>
</dbReference>
<dbReference type="Gene3D" id="1.10.10.10">
    <property type="entry name" value="Winged helix-like DNA-binding domain superfamily/Winged helix DNA-binding domain"/>
    <property type="match status" value="1"/>
</dbReference>
<dbReference type="GO" id="GO:0003677">
    <property type="term" value="F:DNA binding"/>
    <property type="evidence" value="ECO:0007669"/>
    <property type="project" value="UniProtKB-KW"/>
</dbReference>
<evidence type="ECO:0000313" key="6">
    <source>
        <dbReference type="Proteomes" id="UP000451233"/>
    </source>
</evidence>
<proteinExistence type="predicted"/>
<dbReference type="PROSITE" id="PS51118">
    <property type="entry name" value="HTH_HXLR"/>
    <property type="match status" value="1"/>
</dbReference>
<dbReference type="Pfam" id="PF01638">
    <property type="entry name" value="HxlR"/>
    <property type="match status" value="1"/>
</dbReference>
<dbReference type="SUPFAM" id="SSF46785">
    <property type="entry name" value="Winged helix' DNA-binding domain"/>
    <property type="match status" value="1"/>
</dbReference>
<sequence length="119" mass="13687">MTAKAIKHEKSIACRSQLRAIHDTLELINGKWKISVIASLSFLGKCRFMELQREVDGVGAKMLSQVLKELEENQLINRQVFDTKPVTVEYSLTDYGRTLQRVINEMAEWGANHRKKILE</sequence>
<evidence type="ECO:0000256" key="3">
    <source>
        <dbReference type="ARBA" id="ARBA00023163"/>
    </source>
</evidence>
<evidence type="ECO:0000259" key="4">
    <source>
        <dbReference type="PROSITE" id="PS51118"/>
    </source>
</evidence>
<name>A0A7K1Y1V8_9SPHI</name>
<accession>A0A7K1Y1V8</accession>
<dbReference type="InterPro" id="IPR036388">
    <property type="entry name" value="WH-like_DNA-bd_sf"/>
</dbReference>
<evidence type="ECO:0000256" key="1">
    <source>
        <dbReference type="ARBA" id="ARBA00023015"/>
    </source>
</evidence>
<dbReference type="InterPro" id="IPR036390">
    <property type="entry name" value="WH_DNA-bd_sf"/>
</dbReference>
<comment type="caution">
    <text evidence="5">The sequence shown here is derived from an EMBL/GenBank/DDBJ whole genome shotgun (WGS) entry which is preliminary data.</text>
</comment>
<gene>
    <name evidence="5" type="ORF">GS398_18285</name>
</gene>
<reference evidence="5 6" key="1">
    <citation type="submission" date="2019-11" db="EMBL/GenBank/DDBJ databases">
        <title>Pedobacter sp. HMF7056 Genome sequencing and assembly.</title>
        <authorList>
            <person name="Kang H."/>
            <person name="Kim H."/>
            <person name="Joh K."/>
        </authorList>
    </citation>
    <scope>NUCLEOTIDE SEQUENCE [LARGE SCALE GENOMIC DNA]</scope>
    <source>
        <strain evidence="5 6">HMF7056</strain>
    </source>
</reference>
<feature type="domain" description="HTH hxlR-type" evidence="4">
    <location>
        <begin position="14"/>
        <end position="118"/>
    </location>
</feature>
<keyword evidence="2" id="KW-0238">DNA-binding</keyword>
<protein>
    <submittedName>
        <fullName evidence="5">Transcriptional regulator</fullName>
    </submittedName>
</protein>
<evidence type="ECO:0000313" key="5">
    <source>
        <dbReference type="EMBL" id="MXV17253.1"/>
    </source>
</evidence>
<organism evidence="5 6">
    <name type="scientific">Hufsiella ginkgonis</name>
    <dbReference type="NCBI Taxonomy" id="2695274"/>
    <lineage>
        <taxon>Bacteria</taxon>
        <taxon>Pseudomonadati</taxon>
        <taxon>Bacteroidota</taxon>
        <taxon>Sphingobacteriia</taxon>
        <taxon>Sphingobacteriales</taxon>
        <taxon>Sphingobacteriaceae</taxon>
        <taxon>Hufsiella</taxon>
    </lineage>
</organism>
<evidence type="ECO:0000256" key="2">
    <source>
        <dbReference type="ARBA" id="ARBA00023125"/>
    </source>
</evidence>
<dbReference type="PANTHER" id="PTHR33204">
    <property type="entry name" value="TRANSCRIPTIONAL REGULATOR, MARR FAMILY"/>
    <property type="match status" value="1"/>
</dbReference>